<gene>
    <name evidence="1" type="ORF">ACFFGT_13660</name>
</gene>
<name>A0ABV6L715_9SPHI</name>
<evidence type="ECO:0008006" key="3">
    <source>
        <dbReference type="Google" id="ProtNLM"/>
    </source>
</evidence>
<protein>
    <recommendedName>
        <fullName evidence="3">Zeta toxin domain-containing protein</fullName>
    </recommendedName>
</protein>
<proteinExistence type="predicted"/>
<dbReference type="InterPro" id="IPR027417">
    <property type="entry name" value="P-loop_NTPase"/>
</dbReference>
<comment type="caution">
    <text evidence="1">The sequence shown here is derived from an EMBL/GenBank/DDBJ whole genome shotgun (WGS) entry which is preliminary data.</text>
</comment>
<dbReference type="Proteomes" id="UP001589828">
    <property type="component" value="Unassembled WGS sequence"/>
</dbReference>
<dbReference type="EMBL" id="JBHLTS010000022">
    <property type="protein sequence ID" value="MFC0515260.1"/>
    <property type="molecule type" value="Genomic_DNA"/>
</dbReference>
<sequence>MGTSWQNMQMGALKYLSKCQTFISSPGIGKSTRGDEFIDPDLDILNEDEMRFKYKAQGYADYNEYSIHRVRNTIRQKLINNEDFAIELNLGYQHQYEYILSAKKFRHDNKLHVILFFTDDIDLCLVRAKERHERGRHLVKPEIIREMYANTIPLLKDNFAYLDELILLDSNNETGLELVAYYDKSYNQFAVHRESATWFVNDLKPFIQNRIMGS</sequence>
<reference evidence="1 2" key="1">
    <citation type="submission" date="2024-09" db="EMBL/GenBank/DDBJ databases">
        <authorList>
            <person name="Sun Q."/>
            <person name="Mori K."/>
        </authorList>
    </citation>
    <scope>NUCLEOTIDE SEQUENCE [LARGE SCALE GENOMIC DNA]</scope>
    <source>
        <strain evidence="1 2">NCAIM B.02415</strain>
    </source>
</reference>
<dbReference type="SUPFAM" id="SSF52540">
    <property type="entry name" value="P-loop containing nucleoside triphosphate hydrolases"/>
    <property type="match status" value="1"/>
</dbReference>
<accession>A0ABV6L715</accession>
<evidence type="ECO:0000313" key="2">
    <source>
        <dbReference type="Proteomes" id="UP001589828"/>
    </source>
</evidence>
<evidence type="ECO:0000313" key="1">
    <source>
        <dbReference type="EMBL" id="MFC0515260.1"/>
    </source>
</evidence>
<organism evidence="1 2">
    <name type="scientific">Mucilaginibacter angelicae</name>
    <dbReference type="NCBI Taxonomy" id="869718"/>
    <lineage>
        <taxon>Bacteria</taxon>
        <taxon>Pseudomonadati</taxon>
        <taxon>Bacteroidota</taxon>
        <taxon>Sphingobacteriia</taxon>
        <taxon>Sphingobacteriales</taxon>
        <taxon>Sphingobacteriaceae</taxon>
        <taxon>Mucilaginibacter</taxon>
    </lineage>
</organism>
<dbReference type="Gene3D" id="3.40.50.300">
    <property type="entry name" value="P-loop containing nucleotide triphosphate hydrolases"/>
    <property type="match status" value="1"/>
</dbReference>
<keyword evidence="2" id="KW-1185">Reference proteome</keyword>